<dbReference type="InterPro" id="IPR043127">
    <property type="entry name" value="Sec-1-like_dom3a"/>
</dbReference>
<dbReference type="EMBL" id="JASFZW010000002">
    <property type="protein sequence ID" value="KAK2079545.1"/>
    <property type="molecule type" value="Genomic_DNA"/>
</dbReference>
<sequence>MALDLVAISRHYVDRMLREVPGMKALLLDADTTRSISAVYSQTEIMNAEVYLVEKLDAARPDRLPHLQAVCYLRPTRDNVARLRRELRRPRFGGYHVFFTNRAEDLRLQDLAEADGEEAVRGVQEFFGDYTALGPDHFSVPAPAPHVLLEPPDWEFGASADALARATEALASAILSLRRHFAVRHAGRSELAARLAASLRHVVAHEERELFDFGVRGGEGQPLLLILDRRDDPVTPLLTQWTYEAMLHEALGIEDGCVDLARVAGVKPEFKRAVVTRAADPFFAKHARANFGEIGLLVKSLVDEVAGEQRGARELGSIEEMSGLVDKLGVLTQQQALAYKHVTLMGELSAAVEARSLMAVSQLEQELACAPPAASAHHDAVLAAVGDAAHAPEDWVRLAALWCLRYEREGPARADALVAALRATGRVPAARLAALRALLDRCGDARRAGDLFQDRTLSARFAVLAKQHIKGVENIYTQHSPALVSVVERAARGKLPVEEYPFAAGGAAAADAAPRLILVFVVGGTTFEEAAAVAAINAAAAAGGKAGGGGGNAGVPPGTRVLLGGTGVHNSRSFLTAFEKVAEAAP</sequence>
<comment type="caution">
    <text evidence="2">The sequence shown here is derived from an EMBL/GenBank/DDBJ whole genome shotgun (WGS) entry which is preliminary data.</text>
</comment>
<evidence type="ECO:0000313" key="2">
    <source>
        <dbReference type="EMBL" id="KAK2079545.1"/>
    </source>
</evidence>
<name>A0AAD9MLD3_PROWI</name>
<dbReference type="Pfam" id="PF00995">
    <property type="entry name" value="Sec1"/>
    <property type="match status" value="1"/>
</dbReference>
<dbReference type="Gene3D" id="3.40.50.1910">
    <property type="match status" value="1"/>
</dbReference>
<protein>
    <recommendedName>
        <fullName evidence="4">Vacuolar protein sorting-associated protein 45</fullName>
    </recommendedName>
</protein>
<dbReference type="PANTHER" id="PTHR11679">
    <property type="entry name" value="VESICLE PROTEIN SORTING-ASSOCIATED"/>
    <property type="match status" value="1"/>
</dbReference>
<proteinExistence type="inferred from homology"/>
<evidence type="ECO:0008006" key="4">
    <source>
        <dbReference type="Google" id="ProtNLM"/>
    </source>
</evidence>
<dbReference type="Proteomes" id="UP001255856">
    <property type="component" value="Unassembled WGS sequence"/>
</dbReference>
<dbReference type="Gene3D" id="1.25.40.60">
    <property type="match status" value="1"/>
</dbReference>
<evidence type="ECO:0000256" key="1">
    <source>
        <dbReference type="ARBA" id="ARBA00009884"/>
    </source>
</evidence>
<gene>
    <name evidence="2" type="ORF">QBZ16_001939</name>
</gene>
<dbReference type="PIRSF" id="PIRSF005715">
    <property type="entry name" value="VPS45_Sec1"/>
    <property type="match status" value="1"/>
</dbReference>
<dbReference type="Gene3D" id="3.90.830.10">
    <property type="entry name" value="Syntaxin Binding Protein 1, Chain A, domain 2"/>
    <property type="match status" value="1"/>
</dbReference>
<dbReference type="GO" id="GO:0016192">
    <property type="term" value="P:vesicle-mediated transport"/>
    <property type="evidence" value="ECO:0007669"/>
    <property type="project" value="InterPro"/>
</dbReference>
<dbReference type="SUPFAM" id="SSF56815">
    <property type="entry name" value="Sec1/munc18-like (SM) proteins"/>
    <property type="match status" value="1"/>
</dbReference>
<reference evidence="2" key="1">
    <citation type="submission" date="2021-01" db="EMBL/GenBank/DDBJ databases">
        <authorList>
            <person name="Eckstrom K.M.E."/>
        </authorList>
    </citation>
    <scope>NUCLEOTIDE SEQUENCE</scope>
    <source>
        <strain evidence="2">UVCC 0001</strain>
    </source>
</reference>
<organism evidence="2 3">
    <name type="scientific">Prototheca wickerhamii</name>
    <dbReference type="NCBI Taxonomy" id="3111"/>
    <lineage>
        <taxon>Eukaryota</taxon>
        <taxon>Viridiplantae</taxon>
        <taxon>Chlorophyta</taxon>
        <taxon>core chlorophytes</taxon>
        <taxon>Trebouxiophyceae</taxon>
        <taxon>Chlorellales</taxon>
        <taxon>Chlorellaceae</taxon>
        <taxon>Prototheca</taxon>
    </lineage>
</organism>
<dbReference type="AlphaFoldDB" id="A0AAD9MLD3"/>
<evidence type="ECO:0000313" key="3">
    <source>
        <dbReference type="Proteomes" id="UP001255856"/>
    </source>
</evidence>
<dbReference type="InterPro" id="IPR001619">
    <property type="entry name" value="Sec1-like"/>
</dbReference>
<keyword evidence="3" id="KW-1185">Reference proteome</keyword>
<dbReference type="InterPro" id="IPR036045">
    <property type="entry name" value="Sec1-like_sf"/>
</dbReference>
<dbReference type="InterPro" id="IPR027482">
    <property type="entry name" value="Sec1-like_dom2"/>
</dbReference>
<dbReference type="Gene3D" id="3.40.50.2060">
    <property type="match status" value="1"/>
</dbReference>
<dbReference type="InterPro" id="IPR043154">
    <property type="entry name" value="Sec-1-like_dom1"/>
</dbReference>
<comment type="similarity">
    <text evidence="1">Belongs to the STXBP/unc-18/SEC1 family.</text>
</comment>
<accession>A0AAD9MLD3</accession>